<sequence>MNISWSITRKHHQWLVRDYLLHVRAFSNRLLKEVKKEGAILINGESVTVRKEIVTGDVLTVQFPAEKRSDAVEPKYMPLQIVYEDDYLLIINKRRGLAVSPNMNDLKESTLANGVLHYFDTQSINATYHVVTRLDRFTSGLVIIAKNRYIHHLLQQSEIKRLYEAFVTGHLEQSCGTIDLPIARNLPSIIERKVSDKGKRAVTHYRVKRENAQGSQVEVELETGRTHQIRVHFAHIGHPLIGDDLYGGDHHQLTGQALHCEWVTFQHPIHKQTVHAYANKPNELKRLT</sequence>
<feature type="active site" evidence="3">
    <location>
        <position position="135"/>
    </location>
</feature>
<comment type="function">
    <text evidence="5">Responsible for synthesis of pseudouridine from uracil.</text>
</comment>
<dbReference type="GO" id="GO:0140098">
    <property type="term" value="F:catalytic activity, acting on RNA"/>
    <property type="evidence" value="ECO:0007669"/>
    <property type="project" value="UniProtKB-ARBA"/>
</dbReference>
<proteinExistence type="inferred from homology"/>
<accession>A0A511W3J4</accession>
<dbReference type="EC" id="5.4.99.-" evidence="5"/>
<dbReference type="PROSITE" id="PS01129">
    <property type="entry name" value="PSI_RLU"/>
    <property type="match status" value="1"/>
</dbReference>
<comment type="caution">
    <text evidence="7">The sequence shown here is derived from an EMBL/GenBank/DDBJ whole genome shotgun (WGS) entry which is preliminary data.</text>
</comment>
<protein>
    <recommendedName>
        <fullName evidence="5">Pseudouridine synthase</fullName>
        <ecNumber evidence="5">5.4.99.-</ecNumber>
    </recommendedName>
</protein>
<dbReference type="InterPro" id="IPR050188">
    <property type="entry name" value="RluA_PseudoU_synthase"/>
</dbReference>
<dbReference type="RefSeq" id="WP_218025406.1">
    <property type="nucleotide sequence ID" value="NZ_BJYA01000008.1"/>
</dbReference>
<comment type="similarity">
    <text evidence="2 5">Belongs to the pseudouridine synthase RluA family.</text>
</comment>
<dbReference type="SUPFAM" id="SSF55120">
    <property type="entry name" value="Pseudouridine synthase"/>
    <property type="match status" value="1"/>
</dbReference>
<dbReference type="CDD" id="cd02869">
    <property type="entry name" value="PseudoU_synth_RluA_like"/>
    <property type="match status" value="1"/>
</dbReference>
<comment type="catalytic activity">
    <reaction evidence="1 5">
        <text>a uridine in RNA = a pseudouridine in RNA</text>
        <dbReference type="Rhea" id="RHEA:48348"/>
        <dbReference type="Rhea" id="RHEA-COMP:12068"/>
        <dbReference type="Rhea" id="RHEA-COMP:12069"/>
        <dbReference type="ChEBI" id="CHEBI:65314"/>
        <dbReference type="ChEBI" id="CHEBI:65315"/>
    </reaction>
</comment>
<dbReference type="NCBIfam" id="TIGR00005">
    <property type="entry name" value="rluA_subfam"/>
    <property type="match status" value="1"/>
</dbReference>
<dbReference type="Proteomes" id="UP000321440">
    <property type="component" value="Unassembled WGS sequence"/>
</dbReference>
<organism evidence="7 8">
    <name type="scientific">Alkalibacillus haloalkaliphilus</name>
    <dbReference type="NCBI Taxonomy" id="94136"/>
    <lineage>
        <taxon>Bacteria</taxon>
        <taxon>Bacillati</taxon>
        <taxon>Bacillota</taxon>
        <taxon>Bacilli</taxon>
        <taxon>Bacillales</taxon>
        <taxon>Bacillaceae</taxon>
        <taxon>Alkalibacillus</taxon>
    </lineage>
</organism>
<evidence type="ECO:0000256" key="1">
    <source>
        <dbReference type="ARBA" id="ARBA00000073"/>
    </source>
</evidence>
<dbReference type="GO" id="GO:0009982">
    <property type="term" value="F:pseudouridine synthase activity"/>
    <property type="evidence" value="ECO:0007669"/>
    <property type="project" value="InterPro"/>
</dbReference>
<dbReference type="PANTHER" id="PTHR21600">
    <property type="entry name" value="MITOCHONDRIAL RNA PSEUDOURIDINE SYNTHASE"/>
    <property type="match status" value="1"/>
</dbReference>
<dbReference type="InterPro" id="IPR006224">
    <property type="entry name" value="PsdUridine_synth_RluA-like_CS"/>
</dbReference>
<dbReference type="Pfam" id="PF00849">
    <property type="entry name" value="PseudoU_synth_2"/>
    <property type="match status" value="1"/>
</dbReference>
<evidence type="ECO:0000313" key="8">
    <source>
        <dbReference type="Proteomes" id="UP000321440"/>
    </source>
</evidence>
<feature type="domain" description="Pseudouridine synthase RsuA/RluA-like" evidence="6">
    <location>
        <begin position="87"/>
        <end position="235"/>
    </location>
</feature>
<evidence type="ECO:0000259" key="6">
    <source>
        <dbReference type="Pfam" id="PF00849"/>
    </source>
</evidence>
<dbReference type="GO" id="GO:0003723">
    <property type="term" value="F:RNA binding"/>
    <property type="evidence" value="ECO:0007669"/>
    <property type="project" value="UniProtKB-KW"/>
</dbReference>
<reference evidence="7 8" key="1">
    <citation type="submission" date="2019-07" db="EMBL/GenBank/DDBJ databases">
        <title>Whole genome shotgun sequence of Alkalibacillus haloalkaliphilus NBRC 103110.</title>
        <authorList>
            <person name="Hosoyama A."/>
            <person name="Uohara A."/>
            <person name="Ohji S."/>
            <person name="Ichikawa N."/>
        </authorList>
    </citation>
    <scope>NUCLEOTIDE SEQUENCE [LARGE SCALE GENOMIC DNA]</scope>
    <source>
        <strain evidence="7 8">NBRC 103110</strain>
    </source>
</reference>
<evidence type="ECO:0000256" key="3">
    <source>
        <dbReference type="PIRSR" id="PIRSR606225-1"/>
    </source>
</evidence>
<dbReference type="InterPro" id="IPR020103">
    <property type="entry name" value="PsdUridine_synth_cat_dom_sf"/>
</dbReference>
<keyword evidence="4" id="KW-0694">RNA-binding</keyword>
<gene>
    <name evidence="7" type="primary">rluD_2</name>
    <name evidence="7" type="ORF">AHA02nite_14060</name>
</gene>
<dbReference type="AlphaFoldDB" id="A0A511W3J4"/>
<evidence type="ECO:0000256" key="5">
    <source>
        <dbReference type="RuleBase" id="RU362028"/>
    </source>
</evidence>
<dbReference type="PROSITE" id="PS50889">
    <property type="entry name" value="S4"/>
    <property type="match status" value="1"/>
</dbReference>
<dbReference type="Gene3D" id="3.30.2350.10">
    <property type="entry name" value="Pseudouridine synthase"/>
    <property type="match status" value="1"/>
</dbReference>
<dbReference type="InterPro" id="IPR006225">
    <property type="entry name" value="PsdUridine_synth_RluC/D"/>
</dbReference>
<keyword evidence="8" id="KW-1185">Reference proteome</keyword>
<keyword evidence="5" id="KW-0413">Isomerase</keyword>
<evidence type="ECO:0000313" key="7">
    <source>
        <dbReference type="EMBL" id="GEN45630.1"/>
    </source>
</evidence>
<evidence type="ECO:0000256" key="2">
    <source>
        <dbReference type="ARBA" id="ARBA00010876"/>
    </source>
</evidence>
<evidence type="ECO:0000256" key="4">
    <source>
        <dbReference type="PROSITE-ProRule" id="PRU00182"/>
    </source>
</evidence>
<dbReference type="InterPro" id="IPR006145">
    <property type="entry name" value="PsdUridine_synth_RsuA/RluA"/>
</dbReference>
<name>A0A511W3J4_9BACI</name>
<dbReference type="PANTHER" id="PTHR21600:SF35">
    <property type="entry name" value="PSEUDOURIDINE SYNTHASE"/>
    <property type="match status" value="1"/>
</dbReference>
<dbReference type="GO" id="GO:0000455">
    <property type="term" value="P:enzyme-directed rRNA pseudouridine synthesis"/>
    <property type="evidence" value="ECO:0007669"/>
    <property type="project" value="TreeGrafter"/>
</dbReference>
<dbReference type="EMBL" id="BJYA01000008">
    <property type="protein sequence ID" value="GEN45630.1"/>
    <property type="molecule type" value="Genomic_DNA"/>
</dbReference>